<dbReference type="GO" id="GO:0030632">
    <property type="term" value="P:D-alanine biosynthetic process"/>
    <property type="evidence" value="ECO:0007669"/>
    <property type="project" value="UniProtKB-UniRule"/>
</dbReference>
<dbReference type="Gene3D" id="3.20.20.10">
    <property type="entry name" value="Alanine racemase"/>
    <property type="match status" value="1"/>
</dbReference>
<dbReference type="FunFam" id="3.20.20.10:FF:000002">
    <property type="entry name" value="Alanine racemase"/>
    <property type="match status" value="1"/>
</dbReference>
<dbReference type="Pfam" id="PF00842">
    <property type="entry name" value="Ala_racemase_C"/>
    <property type="match status" value="1"/>
</dbReference>
<dbReference type="HAMAP" id="MF_01201">
    <property type="entry name" value="Ala_racemase"/>
    <property type="match status" value="1"/>
</dbReference>
<evidence type="ECO:0000256" key="3">
    <source>
        <dbReference type="ARBA" id="ARBA00023235"/>
    </source>
</evidence>
<comment type="caution">
    <text evidence="8">The sequence shown here is derived from an EMBL/GenBank/DDBJ whole genome shotgun (WGS) entry which is preliminary data.</text>
</comment>
<dbReference type="PANTHER" id="PTHR30511">
    <property type="entry name" value="ALANINE RACEMASE"/>
    <property type="match status" value="1"/>
</dbReference>
<dbReference type="PANTHER" id="PTHR30511:SF0">
    <property type="entry name" value="ALANINE RACEMASE, CATABOLIC-RELATED"/>
    <property type="match status" value="1"/>
</dbReference>
<dbReference type="InterPro" id="IPR029066">
    <property type="entry name" value="PLP-binding_barrel"/>
</dbReference>
<dbReference type="NCBIfam" id="TIGR00492">
    <property type="entry name" value="alr"/>
    <property type="match status" value="1"/>
</dbReference>
<feature type="binding site" evidence="4 6">
    <location>
        <position position="314"/>
    </location>
    <ligand>
        <name>substrate</name>
    </ligand>
</feature>
<gene>
    <name evidence="8" type="primary">alr</name>
    <name evidence="8" type="ORF">QJ036_02600</name>
</gene>
<feature type="binding site" evidence="4 6">
    <location>
        <position position="135"/>
    </location>
    <ligand>
        <name>substrate</name>
    </ligand>
</feature>
<organism evidence="8 9">
    <name type="scientific">Fusibacillus kribbianus</name>
    <dbReference type="NCBI Taxonomy" id="3044208"/>
    <lineage>
        <taxon>Bacteria</taxon>
        <taxon>Bacillati</taxon>
        <taxon>Bacillota</taxon>
        <taxon>Clostridia</taxon>
        <taxon>Lachnospirales</taxon>
        <taxon>Lachnospiraceae</taxon>
        <taxon>Fusibacillus</taxon>
    </lineage>
</organism>
<dbReference type="GO" id="GO:0008784">
    <property type="term" value="F:alanine racemase activity"/>
    <property type="evidence" value="ECO:0007669"/>
    <property type="project" value="UniProtKB-UniRule"/>
</dbReference>
<sequence length="394" mass="43739">MENYSRAAAFIDLDAIYDNLKALKDNTKAGTKLCAVIKTDGYGHGAVPIAKRIRGLADFFAVATVEEAFNLRRHQVEEPILVLGHTQEEAFTRAIKEEIRLNVYDYETAERLSQAAVACKQTAYIHIKVETGMNRLGFQPGEQSLSEVEKIVNLPGIFVEGLFSHYSRADETDKQSAEKQHKIFSRFEEELSKRGIEIPVKHTGNSAVIIDLPQYDGDMVRAGIALYGMYPSDEVDMGRIPLRPALSLKAKVIYVKTIRKGEAVGYGGTFVAERDTRLATIAIGYGDGYPRNLSNKGDVLLHGQRAPIAGRVCMDQLMVDVTDLKEPVKVGDEAVLVGFDGKEHISVEELAALAGTFNYEFVCDLGKRIPRIYLSGGHVVGKKDYFEDDYQIRL</sequence>
<comment type="catalytic activity">
    <reaction evidence="4">
        <text>L-alanine = D-alanine</text>
        <dbReference type="Rhea" id="RHEA:20249"/>
        <dbReference type="ChEBI" id="CHEBI:57416"/>
        <dbReference type="ChEBI" id="CHEBI:57972"/>
        <dbReference type="EC" id="5.1.1.1"/>
    </reaction>
</comment>
<dbReference type="EC" id="5.1.1.1" evidence="4"/>
<feature type="active site" description="Proton acceptor; specific for L-alanine" evidence="4">
    <location>
        <position position="266"/>
    </location>
</feature>
<keyword evidence="2 4" id="KW-0663">Pyridoxal phosphate</keyword>
<dbReference type="GO" id="GO:0005829">
    <property type="term" value="C:cytosol"/>
    <property type="evidence" value="ECO:0007669"/>
    <property type="project" value="TreeGrafter"/>
</dbReference>
<comment type="cofactor">
    <cofactor evidence="1 4 5">
        <name>pyridoxal 5'-phosphate</name>
        <dbReference type="ChEBI" id="CHEBI:597326"/>
    </cofactor>
</comment>
<evidence type="ECO:0000256" key="6">
    <source>
        <dbReference type="PIRSR" id="PIRSR600821-52"/>
    </source>
</evidence>
<evidence type="ECO:0000256" key="1">
    <source>
        <dbReference type="ARBA" id="ARBA00001933"/>
    </source>
</evidence>
<accession>A0AAP4BAN0</accession>
<comment type="function">
    <text evidence="4">Catalyzes the interconversion of L-alanine and D-alanine. May also act on other amino acids.</text>
</comment>
<comment type="pathway">
    <text evidence="4">Amino-acid biosynthesis; D-alanine biosynthesis; D-alanine from L-alanine: step 1/1.</text>
</comment>
<dbReference type="GO" id="GO:0009252">
    <property type="term" value="P:peptidoglycan biosynthetic process"/>
    <property type="evidence" value="ECO:0007669"/>
    <property type="project" value="TreeGrafter"/>
</dbReference>
<dbReference type="SUPFAM" id="SSF50621">
    <property type="entry name" value="Alanine racemase C-terminal domain-like"/>
    <property type="match status" value="1"/>
</dbReference>
<dbReference type="InterPro" id="IPR009006">
    <property type="entry name" value="Ala_racemase/Decarboxylase_C"/>
</dbReference>
<evidence type="ECO:0000313" key="9">
    <source>
        <dbReference type="Proteomes" id="UP001300383"/>
    </source>
</evidence>
<dbReference type="InterPro" id="IPR000821">
    <property type="entry name" value="Ala_racemase"/>
</dbReference>
<dbReference type="GO" id="GO:0030170">
    <property type="term" value="F:pyridoxal phosphate binding"/>
    <property type="evidence" value="ECO:0007669"/>
    <property type="project" value="UniProtKB-UniRule"/>
</dbReference>
<dbReference type="InterPro" id="IPR011079">
    <property type="entry name" value="Ala_racemase_C"/>
</dbReference>
<evidence type="ECO:0000256" key="2">
    <source>
        <dbReference type="ARBA" id="ARBA00022898"/>
    </source>
</evidence>
<dbReference type="RefSeq" id="WP_283229877.1">
    <property type="nucleotide sequence ID" value="NZ_JASGBQ010000002.1"/>
</dbReference>
<dbReference type="Pfam" id="PF01168">
    <property type="entry name" value="Ala_racemase_N"/>
    <property type="match status" value="1"/>
</dbReference>
<dbReference type="CDD" id="cd00430">
    <property type="entry name" value="PLPDE_III_AR"/>
    <property type="match status" value="1"/>
</dbReference>
<dbReference type="PRINTS" id="PR00992">
    <property type="entry name" value="ALARACEMASE"/>
</dbReference>
<evidence type="ECO:0000259" key="7">
    <source>
        <dbReference type="SMART" id="SM01005"/>
    </source>
</evidence>
<keyword evidence="9" id="KW-1185">Reference proteome</keyword>
<reference evidence="8 9" key="1">
    <citation type="submission" date="2023-05" db="EMBL/GenBank/DDBJ databases">
        <title>[ruminococcus] sp. nov., isolated from a pig farm feces dump.</title>
        <authorList>
            <person name="Chang Y.-H."/>
        </authorList>
    </citation>
    <scope>NUCLEOTIDE SEQUENCE [LARGE SCALE GENOMIC DNA]</scope>
    <source>
        <strain evidence="8 9">YH-rum2234</strain>
    </source>
</reference>
<dbReference type="Proteomes" id="UP001300383">
    <property type="component" value="Unassembled WGS sequence"/>
</dbReference>
<proteinExistence type="inferred from homology"/>
<feature type="active site" description="Proton acceptor; specific for D-alanine" evidence="4">
    <location>
        <position position="38"/>
    </location>
</feature>
<dbReference type="SUPFAM" id="SSF51419">
    <property type="entry name" value="PLP-binding barrel"/>
    <property type="match status" value="1"/>
</dbReference>
<name>A0AAP4BAN0_9FIRM</name>
<dbReference type="Gene3D" id="2.40.37.10">
    <property type="entry name" value="Lyase, Ornithine Decarboxylase, Chain A, domain 1"/>
    <property type="match status" value="1"/>
</dbReference>
<dbReference type="SMART" id="SM01005">
    <property type="entry name" value="Ala_racemase_C"/>
    <property type="match status" value="1"/>
</dbReference>
<comment type="similarity">
    <text evidence="4">Belongs to the alanine racemase family.</text>
</comment>
<evidence type="ECO:0000313" key="8">
    <source>
        <dbReference type="EMBL" id="MDI9241368.1"/>
    </source>
</evidence>
<keyword evidence="3 4" id="KW-0413">Isomerase</keyword>
<dbReference type="InterPro" id="IPR001608">
    <property type="entry name" value="Ala_racemase_N"/>
</dbReference>
<feature type="domain" description="Alanine racemase C-terminal" evidence="7">
    <location>
        <begin position="245"/>
        <end position="374"/>
    </location>
</feature>
<dbReference type="AlphaFoldDB" id="A0AAP4BAN0"/>
<dbReference type="EMBL" id="JASGBQ010000002">
    <property type="protein sequence ID" value="MDI9241368.1"/>
    <property type="molecule type" value="Genomic_DNA"/>
</dbReference>
<evidence type="ECO:0000256" key="4">
    <source>
        <dbReference type="HAMAP-Rule" id="MF_01201"/>
    </source>
</evidence>
<protein>
    <recommendedName>
        <fullName evidence="4">Alanine racemase</fullName>
        <ecNumber evidence="4">5.1.1.1</ecNumber>
    </recommendedName>
</protein>
<feature type="modified residue" description="N6-(pyridoxal phosphate)lysine" evidence="4 5">
    <location>
        <position position="38"/>
    </location>
</feature>
<evidence type="ECO:0000256" key="5">
    <source>
        <dbReference type="PIRSR" id="PIRSR600821-50"/>
    </source>
</evidence>